<comment type="subcellular location">
    <subcellularLocation>
        <location evidence="1">Mitochondrion inner membrane</location>
        <topology evidence="1">Multi-pass membrane protein</topology>
    </subcellularLocation>
</comment>
<dbReference type="OrthoDB" id="276989at2759"/>
<evidence type="ECO:0000313" key="14">
    <source>
        <dbReference type="Proteomes" id="UP000678393"/>
    </source>
</evidence>
<dbReference type="PROSITE" id="PS50920">
    <property type="entry name" value="SOLCAR"/>
    <property type="match status" value="3"/>
</dbReference>
<comment type="similarity">
    <text evidence="2 11">Belongs to the mitochondrial carrier (TC 2.A.29) family.</text>
</comment>
<protein>
    <recommendedName>
        <fullName evidence="15">S-adenosylmethionine mitochondrial carrier protein</fullName>
    </recommendedName>
</protein>
<name>A0A8S3YWG7_9EUPU</name>
<sequence length="286" mass="30628">MRRRNSQMEEVVNPDLIAGTRFQVALLAGGAAGTSVDVILFPLDTIKTRLQSEAGFFKSGGVRGIYSGLLSAALGSAPGAALFFTAYESTKKLFSGHFSKQFESVGHMTAASVGEVTACLVRVPVEVVKQRTQALNTGSSLASFRLTLQSEGLRGFYRGYTSTVMREIPFSIIQFPLWEFMKSTWSEKSGQPITAWQSSVCGAIAGGTSAAITTPLDVVKTRIILAKKGSSIASGSILYVLKHVAQEKGIRGLFSGMVPRVIWISIGGSVFLGVYEKVKITLSEVI</sequence>
<dbReference type="InterPro" id="IPR018108">
    <property type="entry name" value="MCP_transmembrane"/>
</dbReference>
<keyword evidence="14" id="KW-1185">Reference proteome</keyword>
<dbReference type="AlphaFoldDB" id="A0A8S3YWG7"/>
<evidence type="ECO:0000256" key="5">
    <source>
        <dbReference type="ARBA" id="ARBA00022737"/>
    </source>
</evidence>
<evidence type="ECO:0000256" key="1">
    <source>
        <dbReference type="ARBA" id="ARBA00004448"/>
    </source>
</evidence>
<evidence type="ECO:0008006" key="15">
    <source>
        <dbReference type="Google" id="ProtNLM"/>
    </source>
</evidence>
<dbReference type="Gene3D" id="1.50.40.10">
    <property type="entry name" value="Mitochondrial carrier domain"/>
    <property type="match status" value="1"/>
</dbReference>
<gene>
    <name evidence="13" type="ORF">CUNI_LOCUS6842</name>
</gene>
<evidence type="ECO:0000256" key="10">
    <source>
        <dbReference type="PROSITE-ProRule" id="PRU00282"/>
    </source>
</evidence>
<dbReference type="PANTHER" id="PTHR45667">
    <property type="entry name" value="S-ADENOSYLMETHIONINE MITOCHONDRIAL CARRIER PROTEIN"/>
    <property type="match status" value="1"/>
</dbReference>
<accession>A0A8S3YWG7</accession>
<feature type="repeat" description="Solcar" evidence="10">
    <location>
        <begin position="102"/>
        <end position="184"/>
    </location>
</feature>
<keyword evidence="4 10" id="KW-0812">Transmembrane</keyword>
<evidence type="ECO:0000256" key="12">
    <source>
        <dbReference type="SAM" id="Phobius"/>
    </source>
</evidence>
<dbReference type="Proteomes" id="UP000678393">
    <property type="component" value="Unassembled WGS sequence"/>
</dbReference>
<evidence type="ECO:0000256" key="8">
    <source>
        <dbReference type="ARBA" id="ARBA00023128"/>
    </source>
</evidence>
<evidence type="ECO:0000256" key="7">
    <source>
        <dbReference type="ARBA" id="ARBA00022989"/>
    </source>
</evidence>
<keyword evidence="3 11" id="KW-0813">Transport</keyword>
<organism evidence="13 14">
    <name type="scientific">Candidula unifasciata</name>
    <dbReference type="NCBI Taxonomy" id="100452"/>
    <lineage>
        <taxon>Eukaryota</taxon>
        <taxon>Metazoa</taxon>
        <taxon>Spiralia</taxon>
        <taxon>Lophotrochozoa</taxon>
        <taxon>Mollusca</taxon>
        <taxon>Gastropoda</taxon>
        <taxon>Heterobranchia</taxon>
        <taxon>Euthyneura</taxon>
        <taxon>Panpulmonata</taxon>
        <taxon>Eupulmonata</taxon>
        <taxon>Stylommatophora</taxon>
        <taxon>Helicina</taxon>
        <taxon>Helicoidea</taxon>
        <taxon>Geomitridae</taxon>
        <taxon>Candidula</taxon>
    </lineage>
</organism>
<evidence type="ECO:0000256" key="3">
    <source>
        <dbReference type="ARBA" id="ARBA00022448"/>
    </source>
</evidence>
<keyword evidence="9 10" id="KW-0472">Membrane</keyword>
<evidence type="ECO:0000256" key="6">
    <source>
        <dbReference type="ARBA" id="ARBA00022792"/>
    </source>
</evidence>
<dbReference type="GO" id="GO:0055085">
    <property type="term" value="P:transmembrane transport"/>
    <property type="evidence" value="ECO:0007669"/>
    <property type="project" value="InterPro"/>
</dbReference>
<keyword evidence="5" id="KW-0677">Repeat</keyword>
<keyword evidence="6" id="KW-0999">Mitochondrion inner membrane</keyword>
<dbReference type="PRINTS" id="PR00926">
    <property type="entry name" value="MITOCARRIER"/>
</dbReference>
<dbReference type="SUPFAM" id="SSF103506">
    <property type="entry name" value="Mitochondrial carrier"/>
    <property type="match status" value="1"/>
</dbReference>
<dbReference type="InterPro" id="IPR023395">
    <property type="entry name" value="MCP_dom_sf"/>
</dbReference>
<feature type="transmembrane region" description="Helical" evidence="12">
    <location>
        <begin position="64"/>
        <end position="87"/>
    </location>
</feature>
<dbReference type="EMBL" id="CAJHNH020001057">
    <property type="protein sequence ID" value="CAG5121284.1"/>
    <property type="molecule type" value="Genomic_DNA"/>
</dbReference>
<dbReference type="GO" id="GO:0005743">
    <property type="term" value="C:mitochondrial inner membrane"/>
    <property type="evidence" value="ECO:0007669"/>
    <property type="project" value="UniProtKB-SubCell"/>
</dbReference>
<feature type="repeat" description="Solcar" evidence="10">
    <location>
        <begin position="20"/>
        <end position="93"/>
    </location>
</feature>
<keyword evidence="8" id="KW-0496">Mitochondrion</keyword>
<evidence type="ECO:0000256" key="11">
    <source>
        <dbReference type="RuleBase" id="RU000488"/>
    </source>
</evidence>
<evidence type="ECO:0000256" key="9">
    <source>
        <dbReference type="ARBA" id="ARBA00023136"/>
    </source>
</evidence>
<keyword evidence="7 12" id="KW-1133">Transmembrane helix</keyword>
<feature type="repeat" description="Solcar" evidence="10">
    <location>
        <begin position="193"/>
        <end position="281"/>
    </location>
</feature>
<proteinExistence type="inferred from homology"/>
<dbReference type="Pfam" id="PF00153">
    <property type="entry name" value="Mito_carr"/>
    <property type="match status" value="3"/>
</dbReference>
<comment type="caution">
    <text evidence="13">The sequence shown here is derived from an EMBL/GenBank/DDBJ whole genome shotgun (WGS) entry which is preliminary data.</text>
</comment>
<dbReference type="InterPro" id="IPR002067">
    <property type="entry name" value="MCP"/>
</dbReference>
<dbReference type="FunFam" id="1.50.40.10:FF:000018">
    <property type="entry name" value="S-adenosylmethionine mitochondrial carrier protein-like"/>
    <property type="match status" value="1"/>
</dbReference>
<reference evidence="13" key="1">
    <citation type="submission" date="2021-04" db="EMBL/GenBank/DDBJ databases">
        <authorList>
            <consortium name="Molecular Ecology Group"/>
        </authorList>
    </citation>
    <scope>NUCLEOTIDE SEQUENCE</scope>
</reference>
<evidence type="ECO:0000256" key="2">
    <source>
        <dbReference type="ARBA" id="ARBA00006375"/>
    </source>
</evidence>
<evidence type="ECO:0000256" key="4">
    <source>
        <dbReference type="ARBA" id="ARBA00022692"/>
    </source>
</evidence>
<evidence type="ECO:0000313" key="13">
    <source>
        <dbReference type="EMBL" id="CAG5121284.1"/>
    </source>
</evidence>